<feature type="compositionally biased region" description="Polar residues" evidence="1">
    <location>
        <begin position="204"/>
        <end position="219"/>
    </location>
</feature>
<dbReference type="InterPro" id="IPR036779">
    <property type="entry name" value="LysM_dom_sf"/>
</dbReference>
<keyword evidence="2" id="KW-0732">Signal</keyword>
<dbReference type="RefSeq" id="WP_123864072.1">
    <property type="nucleotide sequence ID" value="NZ_CP050485.1"/>
</dbReference>
<name>A0AAE7SY99_ENTGA</name>
<evidence type="ECO:0000256" key="1">
    <source>
        <dbReference type="SAM" id="MobiDB-lite"/>
    </source>
</evidence>
<dbReference type="AlphaFoldDB" id="A0AAE7SY99"/>
<feature type="compositionally biased region" description="Low complexity" evidence="1">
    <location>
        <begin position="170"/>
        <end position="202"/>
    </location>
</feature>
<organism evidence="4 5">
    <name type="scientific">Enterococcus gallinarum</name>
    <dbReference type="NCBI Taxonomy" id="1353"/>
    <lineage>
        <taxon>Bacteria</taxon>
        <taxon>Bacillati</taxon>
        <taxon>Bacillota</taxon>
        <taxon>Bacilli</taxon>
        <taxon>Lactobacillales</taxon>
        <taxon>Enterococcaceae</taxon>
        <taxon>Enterococcus</taxon>
    </lineage>
</organism>
<feature type="compositionally biased region" description="Polar residues" evidence="1">
    <location>
        <begin position="137"/>
        <end position="169"/>
    </location>
</feature>
<gene>
    <name evidence="4" type="ORF">EGM181_01805</name>
</gene>
<dbReference type="Proteomes" id="UP000516696">
    <property type="component" value="Chromosome"/>
</dbReference>
<dbReference type="Pfam" id="PF01476">
    <property type="entry name" value="LysM"/>
    <property type="match status" value="1"/>
</dbReference>
<evidence type="ECO:0000256" key="2">
    <source>
        <dbReference type="SAM" id="SignalP"/>
    </source>
</evidence>
<dbReference type="CDD" id="cd00118">
    <property type="entry name" value="LysM"/>
    <property type="match status" value="1"/>
</dbReference>
<dbReference type="SUPFAM" id="SSF54106">
    <property type="entry name" value="LysM domain"/>
    <property type="match status" value="1"/>
</dbReference>
<sequence length="312" mass="32329">MKKMFASLVVGAALGVVFVTGGTDAHASEVDGVWTPRTVEQIKADINKAKDNKYTIVWGDTLSGISQATNITVQKLADMNKIANVDLIYAGNTLVFEGNVVTAKNDKGETVAQSVVTPQDKNDANKPVGKQAEEKAQGTTASSQSQNKQGTTMTSGKTATSSQGTSAAVTGTNGSQTGTSGSVEGTTSSTAGTTTSSGTVETPAQPSEPATPSQPTQPSKPAEKPSTGGEQGGATTPTTPDTTPINMGNSGKVFDSEEAASEYGYAEIANENSPWYGYRFGASQLVNKDYELLGTWTVDFREHGSASTNYVE</sequence>
<protein>
    <submittedName>
        <fullName evidence="4">LysM peptidoglycan-binding domain-containing protein</fullName>
    </submittedName>
</protein>
<feature type="compositionally biased region" description="Low complexity" evidence="1">
    <location>
        <begin position="235"/>
        <end position="244"/>
    </location>
</feature>
<feature type="region of interest" description="Disordered" evidence="1">
    <location>
        <begin position="111"/>
        <end position="252"/>
    </location>
</feature>
<dbReference type="EMBL" id="CP050485">
    <property type="protein sequence ID" value="QOG26088.1"/>
    <property type="molecule type" value="Genomic_DNA"/>
</dbReference>
<dbReference type="Gene3D" id="3.10.350.10">
    <property type="entry name" value="LysM domain"/>
    <property type="match status" value="1"/>
</dbReference>
<feature type="domain" description="LysM" evidence="3">
    <location>
        <begin position="52"/>
        <end position="96"/>
    </location>
</feature>
<proteinExistence type="predicted"/>
<reference evidence="4 5" key="1">
    <citation type="submission" date="2020-03" db="EMBL/GenBank/DDBJ databases">
        <title>Characterization of ganglioside-mimicking enterococci.</title>
        <authorList>
            <person name="Patry R.T."/>
            <person name="Nothaft H."/>
            <person name="Bridger R."/>
            <person name="Shajahan A."/>
            <person name="Huynh S."/>
            <person name="Sanchez S."/>
            <person name="Azadi P."/>
            <person name="Cooper K."/>
            <person name="Miller W.G."/>
            <person name="Parker C.T."/>
            <person name="Wells L."/>
            <person name="Szymanski C.M."/>
        </authorList>
    </citation>
    <scope>NUCLEOTIDE SEQUENCE [LARGE SCALE GENOMIC DNA]</scope>
    <source>
        <strain evidence="4 5">EGM181</strain>
    </source>
</reference>
<evidence type="ECO:0000313" key="4">
    <source>
        <dbReference type="EMBL" id="QOG26088.1"/>
    </source>
</evidence>
<dbReference type="SMART" id="SM00257">
    <property type="entry name" value="LysM"/>
    <property type="match status" value="1"/>
</dbReference>
<feature type="signal peptide" evidence="2">
    <location>
        <begin position="1"/>
        <end position="27"/>
    </location>
</feature>
<accession>A0AAE7SY99</accession>
<evidence type="ECO:0000259" key="3">
    <source>
        <dbReference type="PROSITE" id="PS51782"/>
    </source>
</evidence>
<dbReference type="InterPro" id="IPR018392">
    <property type="entry name" value="LysM"/>
</dbReference>
<evidence type="ECO:0000313" key="5">
    <source>
        <dbReference type="Proteomes" id="UP000516696"/>
    </source>
</evidence>
<dbReference type="PROSITE" id="PS51782">
    <property type="entry name" value="LYSM"/>
    <property type="match status" value="1"/>
</dbReference>
<feature type="chain" id="PRO_5042143963" evidence="2">
    <location>
        <begin position="28"/>
        <end position="312"/>
    </location>
</feature>